<dbReference type="PANTHER" id="PTHR21022">
    <property type="entry name" value="PREPHENATE DEHYDRATASE P PROTEIN"/>
    <property type="match status" value="1"/>
</dbReference>
<evidence type="ECO:0000256" key="6">
    <source>
        <dbReference type="ARBA" id="ARBA00023239"/>
    </source>
</evidence>
<proteinExistence type="predicted"/>
<dbReference type="GO" id="GO:0005737">
    <property type="term" value="C:cytoplasm"/>
    <property type="evidence" value="ECO:0007669"/>
    <property type="project" value="TreeGrafter"/>
</dbReference>
<dbReference type="InterPro" id="IPR002912">
    <property type="entry name" value="ACT_dom"/>
</dbReference>
<evidence type="ECO:0000313" key="9">
    <source>
        <dbReference type="EMBL" id="OBA24790.1"/>
    </source>
</evidence>
<comment type="caution">
    <text evidence="9">The sequence shown here is derived from an EMBL/GenBank/DDBJ whole genome shotgun (WGS) entry which is preliminary data.</text>
</comment>
<evidence type="ECO:0000259" key="8">
    <source>
        <dbReference type="PROSITE" id="PS51671"/>
    </source>
</evidence>
<dbReference type="InterPro" id="IPR045865">
    <property type="entry name" value="ACT-like_dom_sf"/>
</dbReference>
<evidence type="ECO:0000256" key="4">
    <source>
        <dbReference type="ARBA" id="ARBA00023141"/>
    </source>
</evidence>
<feature type="domain" description="ACT" evidence="8">
    <location>
        <begin position="242"/>
        <end position="323"/>
    </location>
</feature>
<evidence type="ECO:0000256" key="5">
    <source>
        <dbReference type="ARBA" id="ARBA00023222"/>
    </source>
</evidence>
<comment type="pathway">
    <text evidence="1">Amino-acid biosynthesis; L-phenylalanine biosynthesis; phenylpyruvate from prephenate: step 1/1.</text>
</comment>
<accession>A0A1B7T7U8</accession>
<evidence type="ECO:0000256" key="2">
    <source>
        <dbReference type="ARBA" id="ARBA00013147"/>
    </source>
</evidence>
<dbReference type="InterPro" id="IPR008242">
    <property type="entry name" value="Chor_mutase/pphenate_deHydtase"/>
</dbReference>
<reference evidence="10" key="1">
    <citation type="journal article" date="2016" name="Proc. Natl. Acad. Sci. U.S.A.">
        <title>Comparative genomics of biotechnologically important yeasts.</title>
        <authorList>
            <person name="Riley R."/>
            <person name="Haridas S."/>
            <person name="Wolfe K.H."/>
            <person name="Lopes M.R."/>
            <person name="Hittinger C.T."/>
            <person name="Goeker M."/>
            <person name="Salamov A.A."/>
            <person name="Wisecaver J.H."/>
            <person name="Long T.M."/>
            <person name="Calvey C.H."/>
            <person name="Aerts A.L."/>
            <person name="Barry K.W."/>
            <person name="Choi C."/>
            <person name="Clum A."/>
            <person name="Coughlan A.Y."/>
            <person name="Deshpande S."/>
            <person name="Douglass A.P."/>
            <person name="Hanson S.J."/>
            <person name="Klenk H.-P."/>
            <person name="LaButti K.M."/>
            <person name="Lapidus A."/>
            <person name="Lindquist E.A."/>
            <person name="Lipzen A.M."/>
            <person name="Meier-Kolthoff J.P."/>
            <person name="Ohm R.A."/>
            <person name="Otillar R.P."/>
            <person name="Pangilinan J.L."/>
            <person name="Peng Y."/>
            <person name="Rokas A."/>
            <person name="Rosa C.A."/>
            <person name="Scheuner C."/>
            <person name="Sibirny A.A."/>
            <person name="Slot J.C."/>
            <person name="Stielow J.B."/>
            <person name="Sun H."/>
            <person name="Kurtzman C.P."/>
            <person name="Blackwell M."/>
            <person name="Grigoriev I.V."/>
            <person name="Jeffries T.W."/>
        </authorList>
    </citation>
    <scope>NUCLEOTIDE SEQUENCE [LARGE SCALE GENOMIC DNA]</scope>
    <source>
        <strain evidence="10">NRRL Y-1626</strain>
    </source>
</reference>
<dbReference type="PROSITE" id="PS51671">
    <property type="entry name" value="ACT"/>
    <property type="match status" value="1"/>
</dbReference>
<dbReference type="Gene3D" id="3.40.190.10">
    <property type="entry name" value="Periplasmic binding protein-like II"/>
    <property type="match status" value="2"/>
</dbReference>
<dbReference type="EC" id="4.2.1.51" evidence="2"/>
<sequence length="327" mass="37343">MSNKEKVAFLGPKGTYSHQAALQQFPDDTKYELIPVTTIPTCFENLLYDDNISYCIVPLENSTNGQVVFTYDLIRDVLKQDQVEEENLKNDDKYQNRINPPITIVGEQYVKIDHCLVVADEEIASKHDTNKYVNLYSHPQVWGQVTNYLNTTLKGKYQNRIDCKSTSEAMIKCKEDAANGIQSLAIGSITGSKMNDCCVIEKGINDLKGNTTRFLTFSKKNRLLEIPVNPEDASKDNNMTLLTFTTLKDGPGSLVEVLNIFQRYNINMTSISSRPIGVTGKWQYIFYVEYEFDHKLPWKEEILSEIDSSCLTWAMWGVFPRDNGYYI</sequence>
<gene>
    <name evidence="9" type="ORF">HANVADRAFT_4394</name>
</gene>
<dbReference type="Pfam" id="PF01842">
    <property type="entry name" value="ACT"/>
    <property type="match status" value="1"/>
</dbReference>
<dbReference type="SUPFAM" id="SSF53850">
    <property type="entry name" value="Periplasmic binding protein-like II"/>
    <property type="match status" value="1"/>
</dbReference>
<dbReference type="PANTHER" id="PTHR21022:SF19">
    <property type="entry name" value="PREPHENATE DEHYDRATASE-RELATED"/>
    <property type="match status" value="1"/>
</dbReference>
<evidence type="ECO:0000256" key="1">
    <source>
        <dbReference type="ARBA" id="ARBA00004741"/>
    </source>
</evidence>
<dbReference type="PIRSF" id="PIRSF001500">
    <property type="entry name" value="Chor_mut_pdt_Ppr"/>
    <property type="match status" value="1"/>
</dbReference>
<evidence type="ECO:0000313" key="10">
    <source>
        <dbReference type="Proteomes" id="UP000092321"/>
    </source>
</evidence>
<dbReference type="InterPro" id="IPR001086">
    <property type="entry name" value="Preph_deHydtase"/>
</dbReference>
<name>A0A1B7T7U8_9ASCO</name>
<protein>
    <recommendedName>
        <fullName evidence="2">prephenate dehydratase</fullName>
        <ecNumber evidence="2">4.2.1.51</ecNumber>
    </recommendedName>
</protein>
<dbReference type="GO" id="GO:0004664">
    <property type="term" value="F:prephenate dehydratase activity"/>
    <property type="evidence" value="ECO:0007669"/>
    <property type="project" value="UniProtKB-EC"/>
</dbReference>
<dbReference type="CDD" id="cd13532">
    <property type="entry name" value="PBP2_PDT_like"/>
    <property type="match status" value="1"/>
</dbReference>
<dbReference type="FunFam" id="3.40.190.10:FF:000254">
    <property type="entry name" value="Prephenate dehydratase"/>
    <property type="match status" value="1"/>
</dbReference>
<dbReference type="GO" id="GO:0009094">
    <property type="term" value="P:L-phenylalanine biosynthetic process"/>
    <property type="evidence" value="ECO:0007669"/>
    <property type="project" value="UniProtKB-UniPathway"/>
</dbReference>
<dbReference type="SUPFAM" id="SSF55021">
    <property type="entry name" value="ACT-like"/>
    <property type="match status" value="1"/>
</dbReference>
<dbReference type="PROSITE" id="PS51171">
    <property type="entry name" value="PREPHENATE_DEHYDR_3"/>
    <property type="match status" value="1"/>
</dbReference>
<dbReference type="Gene3D" id="3.30.70.260">
    <property type="match status" value="1"/>
</dbReference>
<keyword evidence="10" id="KW-1185">Reference proteome</keyword>
<dbReference type="Proteomes" id="UP000092321">
    <property type="component" value="Unassembled WGS sequence"/>
</dbReference>
<evidence type="ECO:0000259" key="7">
    <source>
        <dbReference type="PROSITE" id="PS51171"/>
    </source>
</evidence>
<keyword evidence="3" id="KW-0028">Amino-acid biosynthesis</keyword>
<feature type="domain" description="Prephenate dehydratase" evidence="7">
    <location>
        <begin position="6"/>
        <end position="219"/>
    </location>
</feature>
<dbReference type="AlphaFoldDB" id="A0A1B7T7U8"/>
<keyword evidence="6" id="KW-0456">Lyase</keyword>
<dbReference type="UniPathway" id="UPA00121">
    <property type="reaction ID" value="UER00345"/>
</dbReference>
<organism evidence="9 10">
    <name type="scientific">Hanseniaspora valbyensis NRRL Y-1626</name>
    <dbReference type="NCBI Taxonomy" id="766949"/>
    <lineage>
        <taxon>Eukaryota</taxon>
        <taxon>Fungi</taxon>
        <taxon>Dikarya</taxon>
        <taxon>Ascomycota</taxon>
        <taxon>Saccharomycotina</taxon>
        <taxon>Saccharomycetes</taxon>
        <taxon>Saccharomycodales</taxon>
        <taxon>Saccharomycodaceae</taxon>
        <taxon>Hanseniaspora</taxon>
    </lineage>
</organism>
<dbReference type="CDD" id="cd04905">
    <property type="entry name" value="ACT_CM-PDT"/>
    <property type="match status" value="1"/>
</dbReference>
<dbReference type="OrthoDB" id="983542at2759"/>
<keyword evidence="5" id="KW-0584">Phenylalanine biosynthesis</keyword>
<dbReference type="EMBL" id="LXPE01000419">
    <property type="protein sequence ID" value="OBA24790.1"/>
    <property type="molecule type" value="Genomic_DNA"/>
</dbReference>
<evidence type="ECO:0000256" key="3">
    <source>
        <dbReference type="ARBA" id="ARBA00022605"/>
    </source>
</evidence>
<dbReference type="Pfam" id="PF00800">
    <property type="entry name" value="PDT"/>
    <property type="match status" value="1"/>
</dbReference>
<keyword evidence="4" id="KW-0057">Aromatic amino acid biosynthesis</keyword>